<evidence type="ECO:0000313" key="7">
    <source>
        <dbReference type="EnsemblMetazoa" id="CJA39788.1"/>
    </source>
</evidence>
<accession>A0A8R1EM22</accession>
<evidence type="ECO:0000256" key="3">
    <source>
        <dbReference type="ARBA" id="ARBA00022525"/>
    </source>
</evidence>
<evidence type="ECO:0000313" key="8">
    <source>
        <dbReference type="Proteomes" id="UP000005237"/>
    </source>
</evidence>
<dbReference type="InterPro" id="IPR036438">
    <property type="entry name" value="Insulin-like_sf"/>
</dbReference>
<dbReference type="Proteomes" id="UP000005237">
    <property type="component" value="Unassembled WGS sequence"/>
</dbReference>
<dbReference type="PANTHER" id="PTHR33893:SF11">
    <property type="entry name" value="INSULIN-LIKE PEPTIDE BETA-TYPE 2-RELATED"/>
    <property type="match status" value="1"/>
</dbReference>
<dbReference type="PANTHER" id="PTHR33893">
    <property type="entry name" value="INSULIN RELATED-RELATED-RELATED"/>
    <property type="match status" value="1"/>
</dbReference>
<dbReference type="EnsemblMetazoa" id="CJA39788.1">
    <property type="protein sequence ID" value="CJA39788.1"/>
    <property type="gene ID" value="WBGene00215636"/>
</dbReference>
<feature type="signal peptide" evidence="6">
    <location>
        <begin position="1"/>
        <end position="20"/>
    </location>
</feature>
<dbReference type="GO" id="GO:1905910">
    <property type="term" value="P:negative regulation of dauer entry"/>
    <property type="evidence" value="ECO:0007669"/>
    <property type="project" value="EnsemblMetazoa"/>
</dbReference>
<reference evidence="8" key="1">
    <citation type="submission" date="2010-08" db="EMBL/GenBank/DDBJ databases">
        <authorList>
            <consortium name="Caenorhabditis japonica Sequencing Consortium"/>
            <person name="Wilson R.K."/>
        </authorList>
    </citation>
    <scope>NUCLEOTIDE SEQUENCE [LARGE SCALE GENOMIC DNA]</scope>
    <source>
        <strain evidence="8">DF5081</strain>
    </source>
</reference>
<comment type="subcellular location">
    <subcellularLocation>
        <location evidence="1">Secreted</location>
    </subcellularLocation>
</comment>
<dbReference type="GO" id="GO:0005576">
    <property type="term" value="C:extracellular region"/>
    <property type="evidence" value="ECO:0007669"/>
    <property type="project" value="UniProtKB-SubCell"/>
</dbReference>
<dbReference type="Gene3D" id="1.10.100.10">
    <property type="entry name" value="Insulin-like"/>
    <property type="match status" value="1"/>
</dbReference>
<reference evidence="7" key="2">
    <citation type="submission" date="2022-06" db="UniProtKB">
        <authorList>
            <consortium name="EnsemblMetazoa"/>
        </authorList>
    </citation>
    <scope>IDENTIFICATION</scope>
    <source>
        <strain evidence="7">DF5081</strain>
    </source>
</reference>
<dbReference type="AlphaFoldDB" id="A0A8R1EM22"/>
<protein>
    <submittedName>
        <fullName evidence="7">Uncharacterized protein</fullName>
    </submittedName>
</protein>
<keyword evidence="5" id="KW-1015">Disulfide bond</keyword>
<keyword evidence="3" id="KW-0964">Secreted</keyword>
<dbReference type="Pfam" id="PF03488">
    <property type="entry name" value="Ins_beta"/>
    <property type="match status" value="1"/>
</dbReference>
<evidence type="ECO:0000256" key="6">
    <source>
        <dbReference type="SAM" id="SignalP"/>
    </source>
</evidence>
<comment type="similarity">
    <text evidence="2">Belongs to the insulin family.</text>
</comment>
<dbReference type="InterPro" id="IPR022353">
    <property type="entry name" value="Insulin_CS"/>
</dbReference>
<feature type="chain" id="PRO_5035834221" evidence="6">
    <location>
        <begin position="21"/>
        <end position="113"/>
    </location>
</feature>
<dbReference type="InterPro" id="IPR003235">
    <property type="entry name" value="Nem_insulin-like_b-type"/>
</dbReference>
<evidence type="ECO:0000256" key="2">
    <source>
        <dbReference type="ARBA" id="ARBA00009034"/>
    </source>
</evidence>
<evidence type="ECO:0000256" key="5">
    <source>
        <dbReference type="ARBA" id="ARBA00023157"/>
    </source>
</evidence>
<proteinExistence type="inferred from homology"/>
<dbReference type="SUPFAM" id="SSF56994">
    <property type="entry name" value="Insulin-like"/>
    <property type="match status" value="1"/>
</dbReference>
<dbReference type="InterPro" id="IPR052335">
    <property type="entry name" value="Insulin-like_regulatory"/>
</dbReference>
<dbReference type="GO" id="GO:0005179">
    <property type="term" value="F:hormone activity"/>
    <property type="evidence" value="ECO:0007669"/>
    <property type="project" value="InterPro"/>
</dbReference>
<sequence>MNHTTLSLLLFIITLSLVTCALISSESADHLDKDFIQFQTALEHLEQVHEALSRADRVQSAKKRFCGKRLRAFVLATCGECEPGSNVSLTMLCCTRQCDMSDIIQVCCPNAFK</sequence>
<evidence type="ECO:0000256" key="4">
    <source>
        <dbReference type="ARBA" id="ARBA00022729"/>
    </source>
</evidence>
<evidence type="ECO:0000256" key="1">
    <source>
        <dbReference type="ARBA" id="ARBA00004613"/>
    </source>
</evidence>
<keyword evidence="4 6" id="KW-0732">Signal</keyword>
<dbReference type="PROSITE" id="PS00262">
    <property type="entry name" value="INSULIN"/>
    <property type="match status" value="1"/>
</dbReference>
<keyword evidence="8" id="KW-1185">Reference proteome</keyword>
<organism evidence="7 8">
    <name type="scientific">Caenorhabditis japonica</name>
    <dbReference type="NCBI Taxonomy" id="281687"/>
    <lineage>
        <taxon>Eukaryota</taxon>
        <taxon>Metazoa</taxon>
        <taxon>Ecdysozoa</taxon>
        <taxon>Nematoda</taxon>
        <taxon>Chromadorea</taxon>
        <taxon>Rhabditida</taxon>
        <taxon>Rhabditina</taxon>
        <taxon>Rhabditomorpha</taxon>
        <taxon>Rhabditoidea</taxon>
        <taxon>Rhabditidae</taxon>
        <taxon>Peloderinae</taxon>
        <taxon>Caenorhabditis</taxon>
    </lineage>
</organism>
<name>A0A8R1EM22_CAEJA</name>